<feature type="region of interest" description="Disordered" evidence="1">
    <location>
        <begin position="1"/>
        <end position="69"/>
    </location>
</feature>
<dbReference type="EMBL" id="JWIN03000009">
    <property type="protein sequence ID" value="KAB1274757.1"/>
    <property type="molecule type" value="Genomic_DNA"/>
</dbReference>
<feature type="compositionally biased region" description="Low complexity" evidence="1">
    <location>
        <begin position="119"/>
        <end position="138"/>
    </location>
</feature>
<proteinExistence type="predicted"/>
<evidence type="ECO:0000313" key="3">
    <source>
        <dbReference type="Proteomes" id="UP000299084"/>
    </source>
</evidence>
<dbReference type="AlphaFoldDB" id="A0A5N4DUM6"/>
<keyword evidence="3" id="KW-1185">Reference proteome</keyword>
<feature type="compositionally biased region" description="Basic residues" evidence="1">
    <location>
        <begin position="156"/>
        <end position="165"/>
    </location>
</feature>
<gene>
    <name evidence="2" type="ORF">Cadr_000012260</name>
</gene>
<name>A0A5N4DUM6_CAMDR</name>
<feature type="compositionally biased region" description="Gly residues" evidence="1">
    <location>
        <begin position="87"/>
        <end position="98"/>
    </location>
</feature>
<sequence>MSGAGPRTARASRKGVWRARPGGPAPWGRAGGRASASAGAGAGGGRAPRARGPKPPLPLLPSPARAPRLSGTSFACRLAASVRARGRGAGAWEGGGEGALPLGGARAGLPRPSEGTPGGPSLLSLLPLLVPVGPAPAGNKGDALGPRDRSLPTGKPRLRTRRPRWSRAGNYPTNTS</sequence>
<accession>A0A5N4DUM6</accession>
<reference evidence="2 3" key="1">
    <citation type="journal article" date="2019" name="Mol. Ecol. Resour.">
        <title>Improving Illumina assemblies with Hi-C and long reads: an example with the North African dromedary.</title>
        <authorList>
            <person name="Elbers J.P."/>
            <person name="Rogers M.F."/>
            <person name="Perelman P.L."/>
            <person name="Proskuryakova A.A."/>
            <person name="Serdyukova N.A."/>
            <person name="Johnson W.E."/>
            <person name="Horin P."/>
            <person name="Corander J."/>
            <person name="Murphy D."/>
            <person name="Burger P.A."/>
        </authorList>
    </citation>
    <scope>NUCLEOTIDE SEQUENCE [LARGE SCALE GENOMIC DNA]</scope>
    <source>
        <strain evidence="2">Drom800</strain>
        <tissue evidence="2">Blood</tissue>
    </source>
</reference>
<feature type="region of interest" description="Disordered" evidence="1">
    <location>
        <begin position="86"/>
        <end position="176"/>
    </location>
</feature>
<dbReference type="Proteomes" id="UP000299084">
    <property type="component" value="Unassembled WGS sequence"/>
</dbReference>
<feature type="compositionally biased region" description="Low complexity" evidence="1">
    <location>
        <begin position="18"/>
        <end position="39"/>
    </location>
</feature>
<organism evidence="2 3">
    <name type="scientific">Camelus dromedarius</name>
    <name type="common">Dromedary</name>
    <name type="synonym">Arabian camel</name>
    <dbReference type="NCBI Taxonomy" id="9838"/>
    <lineage>
        <taxon>Eukaryota</taxon>
        <taxon>Metazoa</taxon>
        <taxon>Chordata</taxon>
        <taxon>Craniata</taxon>
        <taxon>Vertebrata</taxon>
        <taxon>Euteleostomi</taxon>
        <taxon>Mammalia</taxon>
        <taxon>Eutheria</taxon>
        <taxon>Laurasiatheria</taxon>
        <taxon>Artiodactyla</taxon>
        <taxon>Tylopoda</taxon>
        <taxon>Camelidae</taxon>
        <taxon>Camelus</taxon>
    </lineage>
</organism>
<evidence type="ECO:0000256" key="1">
    <source>
        <dbReference type="SAM" id="MobiDB-lite"/>
    </source>
</evidence>
<evidence type="ECO:0000313" key="2">
    <source>
        <dbReference type="EMBL" id="KAB1274757.1"/>
    </source>
</evidence>
<comment type="caution">
    <text evidence="2">The sequence shown here is derived from an EMBL/GenBank/DDBJ whole genome shotgun (WGS) entry which is preliminary data.</text>
</comment>
<feature type="compositionally biased region" description="Low complexity" evidence="1">
    <location>
        <begin position="99"/>
        <end position="111"/>
    </location>
</feature>
<protein>
    <submittedName>
        <fullName evidence="2">Uncharacterized protein</fullName>
    </submittedName>
</protein>